<evidence type="ECO:0000256" key="4">
    <source>
        <dbReference type="ARBA" id="ARBA00022989"/>
    </source>
</evidence>
<feature type="transmembrane region" description="Helical" evidence="6">
    <location>
        <begin position="642"/>
        <end position="664"/>
    </location>
</feature>
<evidence type="ECO:0000256" key="6">
    <source>
        <dbReference type="SAM" id="Phobius"/>
    </source>
</evidence>
<dbReference type="SUPFAM" id="SSF82866">
    <property type="entry name" value="Multidrug efflux transporter AcrB transmembrane domain"/>
    <property type="match status" value="2"/>
</dbReference>
<evidence type="ECO:0000256" key="3">
    <source>
        <dbReference type="ARBA" id="ARBA00022692"/>
    </source>
</evidence>
<keyword evidence="3 6" id="KW-0812">Transmembrane</keyword>
<evidence type="ECO:0000256" key="5">
    <source>
        <dbReference type="ARBA" id="ARBA00023136"/>
    </source>
</evidence>
<keyword evidence="4 6" id="KW-1133">Transmembrane helix</keyword>
<feature type="transmembrane region" description="Helical" evidence="6">
    <location>
        <begin position="283"/>
        <end position="302"/>
    </location>
</feature>
<keyword evidence="9" id="KW-1185">Reference proteome</keyword>
<feature type="transmembrane region" description="Helical" evidence="6">
    <location>
        <begin position="696"/>
        <end position="716"/>
    </location>
</feature>
<feature type="transmembrane region" description="Helical" evidence="6">
    <location>
        <begin position="229"/>
        <end position="247"/>
    </location>
</feature>
<keyword evidence="2" id="KW-1003">Cell membrane</keyword>
<evidence type="ECO:0000256" key="2">
    <source>
        <dbReference type="ARBA" id="ARBA00022475"/>
    </source>
</evidence>
<dbReference type="PROSITE" id="PS50156">
    <property type="entry name" value="SSD"/>
    <property type="match status" value="2"/>
</dbReference>
<dbReference type="PANTHER" id="PTHR33406">
    <property type="entry name" value="MEMBRANE PROTEIN MJ1562-RELATED"/>
    <property type="match status" value="1"/>
</dbReference>
<feature type="domain" description="SSD" evidence="7">
    <location>
        <begin position="666"/>
        <end position="797"/>
    </location>
</feature>
<dbReference type="InterPro" id="IPR000731">
    <property type="entry name" value="SSD"/>
</dbReference>
<organism evidence="8 9">
    <name type="scientific">Natronocalculus amylovorans</name>
    <dbReference type="NCBI Taxonomy" id="2917812"/>
    <lineage>
        <taxon>Archaea</taxon>
        <taxon>Methanobacteriati</taxon>
        <taxon>Methanobacteriota</taxon>
        <taxon>Stenosarchaea group</taxon>
        <taxon>Halobacteria</taxon>
        <taxon>Halobacteriales</taxon>
        <taxon>Haloferacaceae</taxon>
        <taxon>Natronocalculus</taxon>
    </lineage>
</organism>
<feature type="transmembrane region" description="Helical" evidence="6">
    <location>
        <begin position="21"/>
        <end position="40"/>
    </location>
</feature>
<dbReference type="InterPro" id="IPR050545">
    <property type="entry name" value="Mycobact_MmpL"/>
</dbReference>
<feature type="transmembrane region" description="Helical" evidence="6">
    <location>
        <begin position="323"/>
        <end position="343"/>
    </location>
</feature>
<comment type="caution">
    <text evidence="8">The sequence shown here is derived from an EMBL/GenBank/DDBJ whole genome shotgun (WGS) entry which is preliminary data.</text>
</comment>
<gene>
    <name evidence="8" type="ORF">AArcSt2_14490</name>
</gene>
<proteinExistence type="predicted"/>
<dbReference type="InterPro" id="IPR004869">
    <property type="entry name" value="MMPL_dom"/>
</dbReference>
<dbReference type="EMBL" id="JAKRVX010000008">
    <property type="protein sequence ID" value="MCL9818148.1"/>
    <property type="molecule type" value="Genomic_DNA"/>
</dbReference>
<evidence type="ECO:0000313" key="8">
    <source>
        <dbReference type="EMBL" id="MCL9818148.1"/>
    </source>
</evidence>
<dbReference type="PANTHER" id="PTHR33406:SF13">
    <property type="entry name" value="MEMBRANE PROTEIN YDFJ"/>
    <property type="match status" value="1"/>
</dbReference>
<evidence type="ECO:0000256" key="1">
    <source>
        <dbReference type="ARBA" id="ARBA00004651"/>
    </source>
</evidence>
<evidence type="ECO:0000259" key="7">
    <source>
        <dbReference type="PROSITE" id="PS50156"/>
    </source>
</evidence>
<protein>
    <submittedName>
        <fullName evidence="8">MMPL family transporter</fullName>
    </submittedName>
</protein>
<keyword evidence="5 6" id="KW-0472">Membrane</keyword>
<feature type="domain" description="SSD" evidence="7">
    <location>
        <begin position="255"/>
        <end position="380"/>
    </location>
</feature>
<name>A0AAE3G008_9EURY</name>
<dbReference type="Gene3D" id="1.20.1640.10">
    <property type="entry name" value="Multidrug efflux transporter AcrB transmembrane domain"/>
    <property type="match status" value="2"/>
</dbReference>
<reference evidence="8" key="1">
    <citation type="journal article" date="2022" name="Syst. Appl. Microbiol.">
        <title>Natronocalculus amylovorans gen. nov., sp. nov., and Natranaeroarchaeum aerophilus sp. nov., dominant culturable amylolytic natronoarchaea from hypersaline soda lakes in southwestern Siberia.</title>
        <authorList>
            <person name="Sorokin D.Y."/>
            <person name="Elcheninov A.G."/>
            <person name="Khizhniak T.V."/>
            <person name="Koenen M."/>
            <person name="Bale N.J."/>
            <person name="Damste J.S.S."/>
            <person name="Kublanov I.V."/>
        </authorList>
    </citation>
    <scope>NUCLEOTIDE SEQUENCE</scope>
    <source>
        <strain evidence="8">AArc-St2</strain>
    </source>
</reference>
<comment type="subcellular location">
    <subcellularLocation>
        <location evidence="1">Cell membrane</location>
        <topology evidence="1">Multi-pass membrane protein</topology>
    </subcellularLocation>
</comment>
<dbReference type="RefSeq" id="WP_250585632.1">
    <property type="nucleotide sequence ID" value="NZ_JAKRVX010000008.1"/>
</dbReference>
<accession>A0AAE3G008</accession>
<feature type="transmembrane region" description="Helical" evidence="6">
    <location>
        <begin position="781"/>
        <end position="801"/>
    </location>
</feature>
<dbReference type="Proteomes" id="UP001203207">
    <property type="component" value="Unassembled WGS sequence"/>
</dbReference>
<dbReference type="GO" id="GO:0005886">
    <property type="term" value="C:plasma membrane"/>
    <property type="evidence" value="ECO:0007669"/>
    <property type="project" value="UniProtKB-SubCell"/>
</dbReference>
<dbReference type="Pfam" id="PF03176">
    <property type="entry name" value="MMPL"/>
    <property type="match status" value="2"/>
</dbReference>
<evidence type="ECO:0000313" key="9">
    <source>
        <dbReference type="Proteomes" id="UP001203207"/>
    </source>
</evidence>
<feature type="transmembrane region" description="Helical" evidence="6">
    <location>
        <begin position="670"/>
        <end position="689"/>
    </location>
</feature>
<reference evidence="8" key="2">
    <citation type="submission" date="2022-02" db="EMBL/GenBank/DDBJ databases">
        <authorList>
            <person name="Elcheninov A.G."/>
            <person name="Sorokin D.Y."/>
            <person name="Kublanov I.V."/>
        </authorList>
    </citation>
    <scope>NUCLEOTIDE SEQUENCE</scope>
    <source>
        <strain evidence="8">AArc-St2</strain>
    </source>
</reference>
<feature type="transmembrane region" description="Helical" evidence="6">
    <location>
        <begin position="355"/>
        <end position="381"/>
    </location>
</feature>
<sequence length="826" mass="88910">MRRTTQLFAKTTNVVVDRRRQVALICILLTVVFAPGMALLESEAGSDQFVDDIPESDALDRVNQQFDPAFGNNEPTTQLIQQDQNVLDRRGLLSMLETAERLEDRDGLRVESVTSPASQVALELDPDAETIEQQREAVERASNGDIERAVQAAGDDPTFGSLLSNDYNSESGTASAALGVVTHSFPAEADLAEIQTEAQTVADRSPGEITVFGGGIVDNEFESVIFDSLAIVVPAALVTILGLLAYAYRDPFDFVLGGVALLMTVVWTFGFTGYAGIPFSDMLIAVPVLLLAIGIDFGIHTVNRYREERMQGVEPEAAMRTSLQQLSVAYTIIAGTTIIGFLANLTSDLEPLREFGIVAGIGITFTLVIFVGFLPAAKLIVDEWRKKRGIPAFGTQPIGAEGSVLGQILPSVTAISRPAPAVFIVIILVLTGGAAVYGSGVDTTFDDEDFLPPSEEPAYIQYFPGPLQPDEYTVTETIDFLSENFETAEDDTITIYIETRMIDNTALRSLERATVDPPSTFIEEDGRARTDSIIDPIEAYEAENPAFAQLVSDSALDGGQPNRNLDRIYEELRDSNFAGFTNEYLTEDNRATRVVYEVRSDASDEEITADARAVADRYRGNAIATGQIIVFQAVADEIFESAIVSLAAAIGLSAVFLIVLFGLFLGRPSLGIVTLIPVTVAIATLTATMRFAGIPFNALTATILAITIGLGVDYTVHVTHRFHDEYEETGNVDHAVTTTLRGTGGALTGTMATTALGTGVLVLAITPLLGQFGLLTAASIILAYIAALVVLPAALIVWVAIVDQRWELLLVGKIRNIQNSSNRKSS</sequence>
<feature type="transmembrane region" description="Helical" evidence="6">
    <location>
        <begin position="746"/>
        <end position="769"/>
    </location>
</feature>
<feature type="transmembrane region" description="Helical" evidence="6">
    <location>
        <begin position="254"/>
        <end position="277"/>
    </location>
</feature>
<dbReference type="AlphaFoldDB" id="A0AAE3G008"/>